<comment type="caution">
    <text evidence="3">The sequence shown here is derived from an EMBL/GenBank/DDBJ whole genome shotgun (WGS) entry which is preliminary data.</text>
</comment>
<dbReference type="EMBL" id="JAARUV010000010">
    <property type="protein sequence ID" value="MBC1780517.1"/>
    <property type="molecule type" value="Genomic_DNA"/>
</dbReference>
<feature type="transmembrane region" description="Helical" evidence="2">
    <location>
        <begin position="42"/>
        <end position="68"/>
    </location>
</feature>
<evidence type="ECO:0000256" key="2">
    <source>
        <dbReference type="SAM" id="Phobius"/>
    </source>
</evidence>
<reference evidence="3 4" key="1">
    <citation type="submission" date="2020-03" db="EMBL/GenBank/DDBJ databases">
        <title>Soil Listeria distribution.</title>
        <authorList>
            <person name="Liao J."/>
            <person name="Wiedmann M."/>
        </authorList>
    </citation>
    <scope>NUCLEOTIDE SEQUENCE [LARGE SCALE GENOMIC DNA]</scope>
    <source>
        <strain evidence="3 4">FSL L7-1017</strain>
    </source>
</reference>
<evidence type="ECO:0000313" key="3">
    <source>
        <dbReference type="EMBL" id="MBC1780517.1"/>
    </source>
</evidence>
<feature type="region of interest" description="Disordered" evidence="1">
    <location>
        <begin position="72"/>
        <end position="124"/>
    </location>
</feature>
<gene>
    <name evidence="3" type="ORF">HCA46_16965</name>
</gene>
<dbReference type="AlphaFoldDB" id="A0A7X0XUI7"/>
<keyword evidence="2" id="KW-1133">Transmembrane helix</keyword>
<name>A0A7X0XUI7_9LIST</name>
<evidence type="ECO:0000313" key="4">
    <source>
        <dbReference type="Proteomes" id="UP000547643"/>
    </source>
</evidence>
<keyword evidence="2" id="KW-0812">Transmembrane</keyword>
<protein>
    <submittedName>
        <fullName evidence="3">Uncharacterized protein</fullName>
    </submittedName>
</protein>
<proteinExistence type="predicted"/>
<accession>A0A7X0XUI7</accession>
<keyword evidence="2" id="KW-0472">Membrane</keyword>
<dbReference type="RefSeq" id="WP_185495746.1">
    <property type="nucleotide sequence ID" value="NZ_JAARUV010000010.1"/>
</dbReference>
<sequence length="124" mass="13330">MTESKGISTSNEPGGLIIQELNESVSGLTDSLVSAAMTLASIILYIVFGLIVLIALIRIIVWIVYLIVKHPDDPIFPSPIKPEENQPSKKSMQEMSLMAIQTTQPDATKNDNSSGNGGDLLSDC</sequence>
<organism evidence="3 4">
    <name type="scientific">Listeria booriae</name>
    <dbReference type="NCBI Taxonomy" id="1552123"/>
    <lineage>
        <taxon>Bacteria</taxon>
        <taxon>Bacillati</taxon>
        <taxon>Bacillota</taxon>
        <taxon>Bacilli</taxon>
        <taxon>Bacillales</taxon>
        <taxon>Listeriaceae</taxon>
        <taxon>Listeria</taxon>
    </lineage>
</organism>
<evidence type="ECO:0000256" key="1">
    <source>
        <dbReference type="SAM" id="MobiDB-lite"/>
    </source>
</evidence>
<dbReference type="Proteomes" id="UP000547643">
    <property type="component" value="Unassembled WGS sequence"/>
</dbReference>
<feature type="compositionally biased region" description="Polar residues" evidence="1">
    <location>
        <begin position="88"/>
        <end position="114"/>
    </location>
</feature>